<dbReference type="EC" id="2.1.1.-" evidence="3"/>
<dbReference type="InterPro" id="IPR013216">
    <property type="entry name" value="Methyltransf_11"/>
</dbReference>
<evidence type="ECO:0000313" key="3">
    <source>
        <dbReference type="EMBL" id="MFC6890088.1"/>
    </source>
</evidence>
<evidence type="ECO:0000313" key="4">
    <source>
        <dbReference type="Proteomes" id="UP001596333"/>
    </source>
</evidence>
<comment type="caution">
    <text evidence="3">The sequence shown here is derived from an EMBL/GenBank/DDBJ whole genome shotgun (WGS) entry which is preliminary data.</text>
</comment>
<keyword evidence="3" id="KW-0489">Methyltransferase</keyword>
<feature type="domain" description="Methyltransferase type 11" evidence="2">
    <location>
        <begin position="84"/>
        <end position="177"/>
    </location>
</feature>
<dbReference type="Proteomes" id="UP001596333">
    <property type="component" value="Unassembled WGS sequence"/>
</dbReference>
<dbReference type="InterPro" id="IPR029063">
    <property type="entry name" value="SAM-dependent_MTases_sf"/>
</dbReference>
<dbReference type="EMBL" id="JBHSXI010000016">
    <property type="protein sequence ID" value="MFC6890088.1"/>
    <property type="molecule type" value="Genomic_DNA"/>
</dbReference>
<accession>A0ABD5ULB3</accession>
<keyword evidence="4" id="KW-1185">Reference proteome</keyword>
<feature type="compositionally biased region" description="Basic and acidic residues" evidence="1">
    <location>
        <begin position="1"/>
        <end position="30"/>
    </location>
</feature>
<dbReference type="AlphaFoldDB" id="A0ABD5ULB3"/>
<evidence type="ECO:0000256" key="1">
    <source>
        <dbReference type="SAM" id="MobiDB-lite"/>
    </source>
</evidence>
<sequence length="252" mass="28639">MSDQRDGQSMSKHDTHDEIETSKTPRESRKPRSTPSTSGRMTVQDIQAAYARYAKWIDRFGWLNRLFTGRYRHRQFSRAEGEVLDVACGTGSNFRYLPESTGLVAIDISEPLVERARSELDALDRDGTVNRMDAQDLEFEDDSFDTVISSFSTCTFPDPVAALREMARVCRPDGQILLLEHGRSDNRLVARYQEWRADSHYEKSGCRLTQEPLAVVRRAGLTVDEAESAQFGRITRIVCERPDIPSSVERGE</sequence>
<dbReference type="GO" id="GO:0032259">
    <property type="term" value="P:methylation"/>
    <property type="evidence" value="ECO:0007669"/>
    <property type="project" value="UniProtKB-KW"/>
</dbReference>
<dbReference type="RefSeq" id="WP_379769589.1">
    <property type="nucleotide sequence ID" value="NZ_JBHSXI010000016.1"/>
</dbReference>
<name>A0ABD5ULB3_9EURY</name>
<dbReference type="SUPFAM" id="SSF53335">
    <property type="entry name" value="S-adenosyl-L-methionine-dependent methyltransferases"/>
    <property type="match status" value="1"/>
</dbReference>
<dbReference type="CDD" id="cd02440">
    <property type="entry name" value="AdoMet_MTases"/>
    <property type="match status" value="1"/>
</dbReference>
<dbReference type="GO" id="GO:0008168">
    <property type="term" value="F:methyltransferase activity"/>
    <property type="evidence" value="ECO:0007669"/>
    <property type="project" value="UniProtKB-KW"/>
</dbReference>
<proteinExistence type="predicted"/>
<keyword evidence="3" id="KW-0808">Transferase</keyword>
<dbReference type="PANTHER" id="PTHR42912">
    <property type="entry name" value="METHYLTRANSFERASE"/>
    <property type="match status" value="1"/>
</dbReference>
<gene>
    <name evidence="3" type="ORF">ACFQEY_13860</name>
</gene>
<dbReference type="Pfam" id="PF08241">
    <property type="entry name" value="Methyltransf_11"/>
    <property type="match status" value="1"/>
</dbReference>
<reference evidence="3 4" key="1">
    <citation type="journal article" date="2019" name="Int. J. Syst. Evol. Microbiol.">
        <title>The Global Catalogue of Microorganisms (GCM) 10K type strain sequencing project: providing services to taxonomists for standard genome sequencing and annotation.</title>
        <authorList>
            <consortium name="The Broad Institute Genomics Platform"/>
            <consortium name="The Broad Institute Genome Sequencing Center for Infectious Disease"/>
            <person name="Wu L."/>
            <person name="Ma J."/>
        </authorList>
    </citation>
    <scope>NUCLEOTIDE SEQUENCE [LARGE SCALE GENOMIC DNA]</scope>
    <source>
        <strain evidence="3 4">Y73</strain>
    </source>
</reference>
<dbReference type="Gene3D" id="3.40.50.150">
    <property type="entry name" value="Vaccinia Virus protein VP39"/>
    <property type="match status" value="1"/>
</dbReference>
<protein>
    <submittedName>
        <fullName evidence="3">Class I SAM-dependent methyltransferase</fullName>
        <ecNumber evidence="3">2.1.1.-</ecNumber>
    </submittedName>
</protein>
<organism evidence="3 4">
    <name type="scientific">Halorubrum trueperi</name>
    <dbReference type="NCBI Taxonomy" id="2004704"/>
    <lineage>
        <taxon>Archaea</taxon>
        <taxon>Methanobacteriati</taxon>
        <taxon>Methanobacteriota</taxon>
        <taxon>Stenosarchaea group</taxon>
        <taxon>Halobacteria</taxon>
        <taxon>Halobacteriales</taxon>
        <taxon>Haloferacaceae</taxon>
        <taxon>Halorubrum</taxon>
    </lineage>
</organism>
<dbReference type="InterPro" id="IPR050508">
    <property type="entry name" value="Methyltransf_Superfamily"/>
</dbReference>
<feature type="region of interest" description="Disordered" evidence="1">
    <location>
        <begin position="1"/>
        <end position="41"/>
    </location>
</feature>
<dbReference type="PANTHER" id="PTHR42912:SF83">
    <property type="entry name" value="METHYLTRANSFERASE TYPE 11 DOMAIN-CONTAINING PROTEIN"/>
    <property type="match status" value="1"/>
</dbReference>
<evidence type="ECO:0000259" key="2">
    <source>
        <dbReference type="Pfam" id="PF08241"/>
    </source>
</evidence>